<gene>
    <name evidence="2" type="ORF">L873DRAFT_1785401</name>
</gene>
<feature type="transmembrane region" description="Helical" evidence="1">
    <location>
        <begin position="340"/>
        <end position="364"/>
    </location>
</feature>
<dbReference type="AlphaFoldDB" id="A0A3N4K8J1"/>
<dbReference type="Proteomes" id="UP000276215">
    <property type="component" value="Unassembled WGS sequence"/>
</dbReference>
<evidence type="ECO:0000313" key="2">
    <source>
        <dbReference type="EMBL" id="RPB05669.1"/>
    </source>
</evidence>
<sequence>MSRRSDTMLQRALHAQMQRKNETAEERLTVPEENKYSVSSAVFGSWERFKGGLRRSLPEWSAEVVLGERPRRVLGEIGQEGSLVNASQDGDIVESLGCGVVTRADSGHGDTTLVEGSGLAVPKPRHPLLRHTSAPNIFGANQLGGCPKSHLKGDRRAYSLSLNSVNSIFPFPSDTGGTASPPASMYELSEFLRQDLPRSRNSPETWLPCPQIPRNNPIISYFDEPAPRPKIPHLVSVTEQPRYSTNSFPSERGWWNYFYRSGGGGSSHATAQNREETTIRAPELDMPLMEHDRWSMDVEAANTPHTPLTEKALMKHQKRLRYKARMHKIRVSLRRAWDQFVDCFLLMACAIWWFISGCGCGLFGR</sequence>
<name>A0A3N4K8J1_9PEZI</name>
<dbReference type="OrthoDB" id="5377216at2759"/>
<accession>A0A3N4K8J1</accession>
<proteinExistence type="predicted"/>
<keyword evidence="1" id="KW-1133">Transmembrane helix</keyword>
<reference evidence="2 3" key="1">
    <citation type="journal article" date="2018" name="Nat. Ecol. Evol.">
        <title>Pezizomycetes genomes reveal the molecular basis of ectomycorrhizal truffle lifestyle.</title>
        <authorList>
            <person name="Murat C."/>
            <person name="Payen T."/>
            <person name="Noel B."/>
            <person name="Kuo A."/>
            <person name="Morin E."/>
            <person name="Chen J."/>
            <person name="Kohler A."/>
            <person name="Krizsan K."/>
            <person name="Balestrini R."/>
            <person name="Da Silva C."/>
            <person name="Montanini B."/>
            <person name="Hainaut M."/>
            <person name="Levati E."/>
            <person name="Barry K.W."/>
            <person name="Belfiori B."/>
            <person name="Cichocki N."/>
            <person name="Clum A."/>
            <person name="Dockter R.B."/>
            <person name="Fauchery L."/>
            <person name="Guy J."/>
            <person name="Iotti M."/>
            <person name="Le Tacon F."/>
            <person name="Lindquist E.A."/>
            <person name="Lipzen A."/>
            <person name="Malagnac F."/>
            <person name="Mello A."/>
            <person name="Molinier V."/>
            <person name="Miyauchi S."/>
            <person name="Poulain J."/>
            <person name="Riccioni C."/>
            <person name="Rubini A."/>
            <person name="Sitrit Y."/>
            <person name="Splivallo R."/>
            <person name="Traeger S."/>
            <person name="Wang M."/>
            <person name="Zifcakova L."/>
            <person name="Wipf D."/>
            <person name="Zambonelli A."/>
            <person name="Paolocci F."/>
            <person name="Nowrousian M."/>
            <person name="Ottonello S."/>
            <person name="Baldrian P."/>
            <person name="Spatafora J.W."/>
            <person name="Henrissat B."/>
            <person name="Nagy L.G."/>
            <person name="Aury J.M."/>
            <person name="Wincker P."/>
            <person name="Grigoriev I.V."/>
            <person name="Bonfante P."/>
            <person name="Martin F.M."/>
        </authorList>
    </citation>
    <scope>NUCLEOTIDE SEQUENCE [LARGE SCALE GENOMIC DNA]</scope>
    <source>
        <strain evidence="2 3">120613-1</strain>
    </source>
</reference>
<keyword evidence="1" id="KW-0472">Membrane</keyword>
<organism evidence="2 3">
    <name type="scientific">Choiromyces venosus 120613-1</name>
    <dbReference type="NCBI Taxonomy" id="1336337"/>
    <lineage>
        <taxon>Eukaryota</taxon>
        <taxon>Fungi</taxon>
        <taxon>Dikarya</taxon>
        <taxon>Ascomycota</taxon>
        <taxon>Pezizomycotina</taxon>
        <taxon>Pezizomycetes</taxon>
        <taxon>Pezizales</taxon>
        <taxon>Tuberaceae</taxon>
        <taxon>Choiromyces</taxon>
    </lineage>
</organism>
<keyword evidence="3" id="KW-1185">Reference proteome</keyword>
<keyword evidence="1" id="KW-0812">Transmembrane</keyword>
<evidence type="ECO:0000313" key="3">
    <source>
        <dbReference type="Proteomes" id="UP000276215"/>
    </source>
</evidence>
<evidence type="ECO:0000256" key="1">
    <source>
        <dbReference type="SAM" id="Phobius"/>
    </source>
</evidence>
<protein>
    <submittedName>
        <fullName evidence="2">Uncharacterized protein</fullName>
    </submittedName>
</protein>
<dbReference type="EMBL" id="ML120352">
    <property type="protein sequence ID" value="RPB05669.1"/>
    <property type="molecule type" value="Genomic_DNA"/>
</dbReference>